<sequence>MKSKLFLALMAFVLPSVCWADGQSASASSDPSPAVTNKPVTVKVTTNSMGNDVYAYTWCIISGAEVSPFAWDDVITSKFKMTTVDGGYQIRIDDIQQFYGLTESQMEGLTELCFIARTSSGAQTADTKISVVQGRKTAYSGGDGTAASPFLLSSAKDLQDLSEYPADWASDIYLKLTSDITAPAGLTIGSIGSPFKAHFDGDGYTISDLSVSQSALGQAAGLFGAIDGAVIKGVAVTDAAVEGQAYVGILVGHAISGTIDQCYTSGSVEATSLAAGGLVGLNTGATISNCYSTADVNAADQYAAGGLIGKNLGTVNNSYATGEVRGKNYIGGMVGANYGSISNSVAVNEGVLSTNDYVARFGGNNNPENRSTGNLAWDGIPASSAWTQYGDHSVGSSDLHAQATYSNTLGWDFPSIWKWESKEGKEYPVLAIMKQPQGNPFPASFFDESAIDNIGADGELTLRAWPNPVMDILNVESPSDLESYRIVAISGADAGSGSVSGRSVSIDFSHLSPGAYVLNLRGAEGVYNQIIIKR</sequence>
<dbReference type="SUPFAM" id="SSF51126">
    <property type="entry name" value="Pectin lyase-like"/>
    <property type="match status" value="1"/>
</dbReference>
<evidence type="ECO:0000259" key="1">
    <source>
        <dbReference type="Pfam" id="PF07581"/>
    </source>
</evidence>
<dbReference type="InterPro" id="IPR011493">
    <property type="entry name" value="GLUG"/>
</dbReference>
<dbReference type="Proteomes" id="UP000711407">
    <property type="component" value="Unassembled WGS sequence"/>
</dbReference>
<evidence type="ECO:0000313" key="3">
    <source>
        <dbReference type="Proteomes" id="UP000711407"/>
    </source>
</evidence>
<accession>A0A4V1LAA1</accession>
<name>A0A4V1LAA1_9BACT</name>
<feature type="domain" description="GLUG" evidence="1">
    <location>
        <begin position="301"/>
        <end position="324"/>
    </location>
</feature>
<feature type="domain" description="GLUG" evidence="1">
    <location>
        <begin position="273"/>
        <end position="297"/>
    </location>
</feature>
<dbReference type="Gene3D" id="2.160.20.110">
    <property type="match status" value="1"/>
</dbReference>
<dbReference type="AlphaFoldDB" id="A0A4V1LAA1"/>
<organism evidence="2 3">
    <name type="scientific">Candidatus Amulumruptor caecigallinarius</name>
    <dbReference type="NCBI Taxonomy" id="2109911"/>
    <lineage>
        <taxon>Bacteria</taxon>
        <taxon>Pseudomonadati</taxon>
        <taxon>Bacteroidota</taxon>
        <taxon>Bacteroidia</taxon>
        <taxon>Bacteroidales</taxon>
        <taxon>Muribaculaceae</taxon>
        <taxon>Candidatus Amulumruptor</taxon>
    </lineage>
</organism>
<dbReference type="InterPro" id="IPR011050">
    <property type="entry name" value="Pectin_lyase_fold/virulence"/>
</dbReference>
<protein>
    <submittedName>
        <fullName evidence="2">T9SS type A sorting domain-containing protein</fullName>
    </submittedName>
</protein>
<comment type="caution">
    <text evidence="2">The sequence shown here is derived from an EMBL/GenBank/DDBJ whole genome shotgun (WGS) entry which is preliminary data.</text>
</comment>
<proteinExistence type="predicted"/>
<reference evidence="2" key="1">
    <citation type="journal article" date="2021" name="PeerJ">
        <title>Extensive microbial diversity within the chicken gut microbiome revealed by metagenomics and culture.</title>
        <authorList>
            <person name="Gilroy R."/>
            <person name="Ravi A."/>
            <person name="Getino M."/>
            <person name="Pursley I."/>
            <person name="Horton D.L."/>
            <person name="Alikhan N.F."/>
            <person name="Baker D."/>
            <person name="Gharbi K."/>
            <person name="Hall N."/>
            <person name="Watson M."/>
            <person name="Adriaenssens E.M."/>
            <person name="Foster-Nyarko E."/>
            <person name="Jarju S."/>
            <person name="Secka A."/>
            <person name="Antonio M."/>
            <person name="Oren A."/>
            <person name="Chaudhuri R.R."/>
            <person name="La Ragione R."/>
            <person name="Hildebrand F."/>
            <person name="Pallen M.J."/>
        </authorList>
    </citation>
    <scope>NUCLEOTIDE SEQUENCE</scope>
    <source>
        <strain evidence="2">4100</strain>
    </source>
</reference>
<dbReference type="EMBL" id="DYXT01000033">
    <property type="protein sequence ID" value="HJE39376.1"/>
    <property type="molecule type" value="Genomic_DNA"/>
</dbReference>
<gene>
    <name evidence="2" type="ORF">K8V47_06435</name>
</gene>
<evidence type="ECO:0000313" key="2">
    <source>
        <dbReference type="EMBL" id="HJE39376.1"/>
    </source>
</evidence>
<reference evidence="2" key="2">
    <citation type="submission" date="2021-09" db="EMBL/GenBank/DDBJ databases">
        <authorList>
            <person name="Gilroy R."/>
        </authorList>
    </citation>
    <scope>NUCLEOTIDE SEQUENCE</scope>
    <source>
        <strain evidence="2">4100</strain>
    </source>
</reference>
<dbReference type="Pfam" id="PF07581">
    <property type="entry name" value="Glug"/>
    <property type="match status" value="2"/>
</dbReference>